<comment type="caution">
    <text evidence="3">The sequence shown here is derived from an EMBL/GenBank/DDBJ whole genome shotgun (WGS) entry which is preliminary data.</text>
</comment>
<feature type="region of interest" description="Disordered" evidence="2">
    <location>
        <begin position="252"/>
        <end position="289"/>
    </location>
</feature>
<dbReference type="Pfam" id="PF01969">
    <property type="entry name" value="Ni_insertion"/>
    <property type="match status" value="1"/>
</dbReference>
<evidence type="ECO:0000313" key="4">
    <source>
        <dbReference type="Proteomes" id="UP000614996"/>
    </source>
</evidence>
<keyword evidence="1" id="KW-0533">Nickel</keyword>
<keyword evidence="4" id="KW-1185">Reference proteome</keyword>
<evidence type="ECO:0000256" key="2">
    <source>
        <dbReference type="SAM" id="MobiDB-lite"/>
    </source>
</evidence>
<evidence type="ECO:0000313" key="3">
    <source>
        <dbReference type="EMBL" id="GIL31857.1"/>
    </source>
</evidence>
<name>A0A8J4AL83_9ACTN</name>
<dbReference type="RefSeq" id="WP_207129399.1">
    <property type="nucleotide sequence ID" value="NZ_BOPO01000150.1"/>
</dbReference>
<evidence type="ECO:0000256" key="1">
    <source>
        <dbReference type="ARBA" id="ARBA00022596"/>
    </source>
</evidence>
<proteinExistence type="predicted"/>
<dbReference type="EMBL" id="BOPO01000150">
    <property type="protein sequence ID" value="GIL31857.1"/>
    <property type="molecule type" value="Genomic_DNA"/>
</dbReference>
<evidence type="ECO:0008006" key="5">
    <source>
        <dbReference type="Google" id="ProtNLM"/>
    </source>
</evidence>
<dbReference type="AlphaFoldDB" id="A0A8J4AL83"/>
<dbReference type="InterPro" id="IPR002822">
    <property type="entry name" value="Ni_insertion"/>
</dbReference>
<protein>
    <recommendedName>
        <fullName evidence="5">LarC family nickel insertion protein</fullName>
    </recommendedName>
</protein>
<dbReference type="PANTHER" id="PTHR36566">
    <property type="entry name" value="NICKEL INSERTION PROTEIN-RELATED"/>
    <property type="match status" value="1"/>
</dbReference>
<dbReference type="PANTHER" id="PTHR36566:SF1">
    <property type="entry name" value="PYRIDINIUM-3,5-BISTHIOCARBOXYLIC ACID MONONUCLEOTIDE NICKEL INSERTION PROTEIN"/>
    <property type="match status" value="1"/>
</dbReference>
<reference evidence="4" key="1">
    <citation type="journal article" date="2021" name="Int. J. Syst. Evol. Microbiol.">
        <title>Actinocatenispora comari sp. nov., an endophytic actinomycete isolated from aerial parts of Comarum salesowianum.</title>
        <authorList>
            <person name="Oyunbileg N."/>
            <person name="Iizaka Y."/>
            <person name="Hamada M."/>
            <person name="Davaapurev B.O."/>
            <person name="Fukumoto A."/>
            <person name="Tsetseg B."/>
            <person name="Kato F."/>
            <person name="Tamura T."/>
            <person name="Batkhuu J."/>
            <person name="Anzai Y."/>
        </authorList>
    </citation>
    <scope>NUCLEOTIDE SEQUENCE [LARGE SCALE GENOMIC DNA]</scope>
    <source>
        <strain evidence="4">NUM-2625</strain>
    </source>
</reference>
<gene>
    <name evidence="3" type="ORF">NUM_71110</name>
</gene>
<accession>A0A8J4AL83</accession>
<organism evidence="3 4">
    <name type="scientific">Actinocatenispora comari</name>
    <dbReference type="NCBI Taxonomy" id="2807577"/>
    <lineage>
        <taxon>Bacteria</taxon>
        <taxon>Bacillati</taxon>
        <taxon>Actinomycetota</taxon>
        <taxon>Actinomycetes</taxon>
        <taxon>Micromonosporales</taxon>
        <taxon>Micromonosporaceae</taxon>
        <taxon>Actinocatenispora</taxon>
    </lineage>
</organism>
<sequence>MIASTRTIGWWDCAAGVAGDMLLGALVDLGVPLAYLQAAVAALPIEPVTLRAEPTNRHAIGATKVDVDAPPSPHHRHWREIRQMLSTADLPSGIVEPALDAFARIARAEAAVHRIDPEDVAFHEVGALDALADIAGSCAGVHWLREHRGLERLCAGPVALGSGTTRAAHGAIPLPGPAVLGIVAEAGLPVLGGGLPYEACTPTGAALIAALTTEHGPMPPMRVLATGTGAGDRDPREAANLTRLVLGAPIDHSAEDTVAPLRGTADEEPAVPARTNQPPRFPAHEAQRP</sequence>
<dbReference type="Proteomes" id="UP000614996">
    <property type="component" value="Unassembled WGS sequence"/>
</dbReference>